<proteinExistence type="predicted"/>
<keyword evidence="4" id="KW-0804">Transcription</keyword>
<name>A0A6J1LFQ4_DROHY</name>
<dbReference type="InterPro" id="IPR037496">
    <property type="entry name" value="BEND6-like"/>
</dbReference>
<dbReference type="Pfam" id="PF10523">
    <property type="entry name" value="BEN"/>
    <property type="match status" value="1"/>
</dbReference>
<dbReference type="GO" id="GO:0045746">
    <property type="term" value="P:negative regulation of Notch signaling pathway"/>
    <property type="evidence" value="ECO:0007669"/>
    <property type="project" value="InterPro"/>
</dbReference>
<dbReference type="SMART" id="SM01025">
    <property type="entry name" value="BEN"/>
    <property type="match status" value="1"/>
</dbReference>
<evidence type="ECO:0000256" key="2">
    <source>
        <dbReference type="ARBA" id="ARBA00022491"/>
    </source>
</evidence>
<evidence type="ECO:0000259" key="7">
    <source>
        <dbReference type="PROSITE" id="PS51457"/>
    </source>
</evidence>
<evidence type="ECO:0000313" key="8">
    <source>
        <dbReference type="Proteomes" id="UP000504633"/>
    </source>
</evidence>
<dbReference type="GO" id="GO:0003714">
    <property type="term" value="F:transcription corepressor activity"/>
    <property type="evidence" value="ECO:0007669"/>
    <property type="project" value="InterPro"/>
</dbReference>
<evidence type="ECO:0000256" key="1">
    <source>
        <dbReference type="ARBA" id="ARBA00004123"/>
    </source>
</evidence>
<feature type="domain" description="BEN" evidence="7">
    <location>
        <begin position="288"/>
        <end position="385"/>
    </location>
</feature>
<dbReference type="PANTHER" id="PTHR35346:SF1">
    <property type="entry name" value="BEN DOMAIN-CONTAINING PROTEIN 6"/>
    <property type="match status" value="1"/>
</dbReference>
<dbReference type="KEGG" id="dhe:111596062"/>
<dbReference type="PANTHER" id="PTHR35346">
    <property type="entry name" value="BEN DOMAIN-CONTAINING PROTEIN 6"/>
    <property type="match status" value="1"/>
</dbReference>
<dbReference type="GO" id="GO:0005634">
    <property type="term" value="C:nucleus"/>
    <property type="evidence" value="ECO:0007669"/>
    <property type="project" value="UniProtKB-SubCell"/>
</dbReference>
<dbReference type="GeneID" id="111596062"/>
<feature type="compositionally biased region" description="Basic and acidic residues" evidence="6">
    <location>
        <begin position="222"/>
        <end position="236"/>
    </location>
</feature>
<protein>
    <submittedName>
        <fullName evidence="9">Early boundary activity protein 2</fullName>
    </submittedName>
</protein>
<keyword evidence="5" id="KW-0539">Nucleus</keyword>
<evidence type="ECO:0000256" key="4">
    <source>
        <dbReference type="ARBA" id="ARBA00023163"/>
    </source>
</evidence>
<dbReference type="Proteomes" id="UP000504633">
    <property type="component" value="Unplaced"/>
</dbReference>
<evidence type="ECO:0000313" key="9">
    <source>
        <dbReference type="RefSeq" id="XP_023165879.2"/>
    </source>
</evidence>
<keyword evidence="3" id="KW-0805">Transcription regulation</keyword>
<dbReference type="OMA" id="QYGEVFW"/>
<dbReference type="PROSITE" id="PS51457">
    <property type="entry name" value="BEN"/>
    <property type="match status" value="1"/>
</dbReference>
<dbReference type="Gene3D" id="1.10.10.2590">
    <property type="entry name" value="BEN domain"/>
    <property type="match status" value="1"/>
</dbReference>
<dbReference type="CTD" id="33442"/>
<reference evidence="9" key="1">
    <citation type="submission" date="2025-08" db="UniProtKB">
        <authorList>
            <consortium name="RefSeq"/>
        </authorList>
    </citation>
    <scope>IDENTIFICATION</scope>
    <source>
        <strain evidence="9">15085-1641.00</strain>
        <tissue evidence="9">Whole body</tissue>
    </source>
</reference>
<keyword evidence="8" id="KW-1185">Reference proteome</keyword>
<dbReference type="OrthoDB" id="8186171at2759"/>
<gene>
    <name evidence="9" type="primary">LOC111596062</name>
</gene>
<dbReference type="AlphaFoldDB" id="A0A6J1LFQ4"/>
<dbReference type="GO" id="GO:0003677">
    <property type="term" value="F:DNA binding"/>
    <property type="evidence" value="ECO:0007669"/>
    <property type="project" value="InterPro"/>
</dbReference>
<evidence type="ECO:0000256" key="3">
    <source>
        <dbReference type="ARBA" id="ARBA00023015"/>
    </source>
</evidence>
<organism evidence="8 9">
    <name type="scientific">Drosophila hydei</name>
    <name type="common">Fruit fly</name>
    <dbReference type="NCBI Taxonomy" id="7224"/>
    <lineage>
        <taxon>Eukaryota</taxon>
        <taxon>Metazoa</taxon>
        <taxon>Ecdysozoa</taxon>
        <taxon>Arthropoda</taxon>
        <taxon>Hexapoda</taxon>
        <taxon>Insecta</taxon>
        <taxon>Pterygota</taxon>
        <taxon>Neoptera</taxon>
        <taxon>Endopterygota</taxon>
        <taxon>Diptera</taxon>
        <taxon>Brachycera</taxon>
        <taxon>Muscomorpha</taxon>
        <taxon>Ephydroidea</taxon>
        <taxon>Drosophilidae</taxon>
        <taxon>Drosophila</taxon>
    </lineage>
</organism>
<evidence type="ECO:0000256" key="6">
    <source>
        <dbReference type="SAM" id="MobiDB-lite"/>
    </source>
</evidence>
<comment type="subcellular location">
    <subcellularLocation>
        <location evidence="1">Nucleus</location>
    </subcellularLocation>
</comment>
<sequence length="400" mass="45597">MHTFHNFVNKNGNVDPNRMPVQDSTETWPEQALTAAYRKPNTHHLNIQPNNLSQNNFLPVLPVAPAPYSFSYQQFLSQFAPNLVPYYYTLVNPPLNYNFNLGYHQSVAPTMDVEKYINYELSKQQSLMRKHNVQTRPLGQLQLPVNRQLLIPKKEPQERRIINVQVVSMSAANSRARKSDIDPLPPVEASFKERVAKINKSQHHYTQLFDRLTSMLQTLNRRYDGNEPEPEPKVEFDEAPPPPKKRARHDISSSSSESHQETEHTTVTSHYPQRVQLADGSSEYVLGPNGTRINAKAYGQICWTSAPVATRCLLAAVFSNDDLATHTLTGKPSPAFYGRERPAKKMLDQNRVDDIVVSVRNRTGCKERHIRATITTKCADTAKKYKRRAKKALKDNVIDE</sequence>
<feature type="region of interest" description="Disordered" evidence="6">
    <location>
        <begin position="222"/>
        <end position="270"/>
    </location>
</feature>
<keyword evidence="2" id="KW-0678">Repressor</keyword>
<dbReference type="InterPro" id="IPR018379">
    <property type="entry name" value="BEN_domain"/>
</dbReference>
<accession>A0A6J1LFQ4</accession>
<dbReference type="RefSeq" id="XP_023165879.2">
    <property type="nucleotide sequence ID" value="XM_023310111.2"/>
</dbReference>
<dbReference type="GO" id="GO:0045666">
    <property type="term" value="P:positive regulation of neuron differentiation"/>
    <property type="evidence" value="ECO:0007669"/>
    <property type="project" value="InterPro"/>
</dbReference>
<evidence type="ECO:0000256" key="5">
    <source>
        <dbReference type="ARBA" id="ARBA00023242"/>
    </source>
</evidence>